<dbReference type="PROSITE" id="PS00165">
    <property type="entry name" value="DEHYDRATASE_SER_THR"/>
    <property type="match status" value="1"/>
</dbReference>
<dbReference type="EMBL" id="JAGEPF010000035">
    <property type="protein sequence ID" value="MBO2464415.1"/>
    <property type="molecule type" value="Genomic_DNA"/>
</dbReference>
<evidence type="ECO:0000256" key="3">
    <source>
        <dbReference type="ARBA" id="ARBA00023239"/>
    </source>
</evidence>
<dbReference type="Gene3D" id="3.40.50.1100">
    <property type="match status" value="2"/>
</dbReference>
<dbReference type="NCBIfam" id="NF006094">
    <property type="entry name" value="PRK08246.1"/>
    <property type="match status" value="1"/>
</dbReference>
<dbReference type="PANTHER" id="PTHR48078:SF6">
    <property type="entry name" value="L-THREONINE DEHYDRATASE CATABOLIC TDCB"/>
    <property type="match status" value="1"/>
</dbReference>
<dbReference type="InterPro" id="IPR036052">
    <property type="entry name" value="TrpB-like_PALP_sf"/>
</dbReference>
<keyword evidence="2" id="KW-0663">Pyridoxal phosphate</keyword>
<comment type="caution">
    <text evidence="6">The sequence shown here is derived from an EMBL/GenBank/DDBJ whole genome shotgun (WGS) entry which is preliminary data.</text>
</comment>
<proteinExistence type="predicted"/>
<keyword evidence="7" id="KW-1185">Reference proteome</keyword>
<protein>
    <submittedName>
        <fullName evidence="6">Threonine/serine dehydratase</fullName>
    </submittedName>
</protein>
<feature type="compositionally biased region" description="Basic and acidic residues" evidence="4">
    <location>
        <begin position="67"/>
        <end position="81"/>
    </location>
</feature>
<comment type="cofactor">
    <cofactor evidence="1">
        <name>pyridoxal 5'-phosphate</name>
        <dbReference type="ChEBI" id="CHEBI:597326"/>
    </cofactor>
</comment>
<evidence type="ECO:0000256" key="2">
    <source>
        <dbReference type="ARBA" id="ARBA00022898"/>
    </source>
</evidence>
<dbReference type="PANTHER" id="PTHR48078">
    <property type="entry name" value="THREONINE DEHYDRATASE, MITOCHONDRIAL-RELATED"/>
    <property type="match status" value="1"/>
</dbReference>
<dbReference type="SUPFAM" id="SSF53686">
    <property type="entry name" value="Tryptophan synthase beta subunit-like PLP-dependent enzymes"/>
    <property type="match status" value="1"/>
</dbReference>
<dbReference type="Pfam" id="PF00291">
    <property type="entry name" value="PALP"/>
    <property type="match status" value="1"/>
</dbReference>
<keyword evidence="3" id="KW-0456">Lyase</keyword>
<evidence type="ECO:0000256" key="4">
    <source>
        <dbReference type="SAM" id="MobiDB-lite"/>
    </source>
</evidence>
<gene>
    <name evidence="6" type="ORF">J4709_43275</name>
</gene>
<organism evidence="6 7">
    <name type="scientific">Actinomadura violacea</name>
    <dbReference type="NCBI Taxonomy" id="2819934"/>
    <lineage>
        <taxon>Bacteria</taxon>
        <taxon>Bacillati</taxon>
        <taxon>Actinomycetota</taxon>
        <taxon>Actinomycetes</taxon>
        <taxon>Streptosporangiales</taxon>
        <taxon>Thermomonosporaceae</taxon>
        <taxon>Actinomadura</taxon>
    </lineage>
</organism>
<evidence type="ECO:0000259" key="5">
    <source>
        <dbReference type="Pfam" id="PF00291"/>
    </source>
</evidence>
<dbReference type="InterPro" id="IPR050147">
    <property type="entry name" value="Ser/Thr_Dehydratase"/>
</dbReference>
<evidence type="ECO:0000313" key="7">
    <source>
        <dbReference type="Proteomes" id="UP000680206"/>
    </source>
</evidence>
<name>A0ABS3S5Y1_9ACTN</name>
<accession>A0ABS3S5Y1</accession>
<feature type="domain" description="Tryptophan synthase beta chain-like PALP" evidence="5">
    <location>
        <begin position="100"/>
        <end position="387"/>
    </location>
</feature>
<evidence type="ECO:0000313" key="6">
    <source>
        <dbReference type="EMBL" id="MBO2464415.1"/>
    </source>
</evidence>
<sequence length="397" mass="40681">MRSLVSLRRVCGLPTVCLSSGRPAWSPPYRGNLLDARLVSTASDRTRPDTAPRTPGTRHLPGASGRDGTDEGCGRRARREEPPLIALPEVQAAAGRVAGRVRETPLLAVDPGPLAPAGRMWLKLEQAQHTGSFKARGAFNHILAARAAGRLPAAGVVAASGGNAGLAFAYAATEVGVPAEVFVPETAPAVKVERLRALGAAVVQVGTRYAEAQEAAAKRAADTGALPCHAYDQPEVCAGQGTLGLEILEQTGGEVDTVLLAVGGGGLMAGVAAALEGRARVVGVEPEGIPTLERALAAGRPVDVPVSGVAADSLGATRLGDIAYAVAARTGVVPALVSDEAIIEARRFAWEEYRQVVEHGTAAALAALRTGAYRPAPGERVVVVLCGANTDPSDLVT</sequence>
<feature type="region of interest" description="Disordered" evidence="4">
    <location>
        <begin position="38"/>
        <end position="81"/>
    </location>
</feature>
<evidence type="ECO:0000256" key="1">
    <source>
        <dbReference type="ARBA" id="ARBA00001933"/>
    </source>
</evidence>
<dbReference type="InterPro" id="IPR000634">
    <property type="entry name" value="Ser/Thr_deHydtase_PyrdxlP-BS"/>
</dbReference>
<dbReference type="InterPro" id="IPR001926">
    <property type="entry name" value="TrpB-like_PALP"/>
</dbReference>
<dbReference type="Proteomes" id="UP000680206">
    <property type="component" value="Unassembled WGS sequence"/>
</dbReference>
<reference evidence="6 7" key="1">
    <citation type="submission" date="2021-03" db="EMBL/GenBank/DDBJ databases">
        <title>Actinomadura violae sp. nov., isolated from lichen in Thailand.</title>
        <authorList>
            <person name="Kanchanasin P."/>
            <person name="Saeng-In P."/>
            <person name="Phongsopitanun W."/>
            <person name="Yuki M."/>
            <person name="Kudo T."/>
            <person name="Ohkuma M."/>
            <person name="Tanasupawat S."/>
        </authorList>
    </citation>
    <scope>NUCLEOTIDE SEQUENCE [LARGE SCALE GENOMIC DNA]</scope>
    <source>
        <strain evidence="6 7">LCR2-06</strain>
    </source>
</reference>